<dbReference type="HOGENOM" id="CLU_028458_2_1_1"/>
<dbReference type="Gene3D" id="3.90.850.10">
    <property type="entry name" value="Fumarylacetoacetase-like, C-terminal domain"/>
    <property type="match status" value="1"/>
</dbReference>
<proteinExistence type="inferred from homology"/>
<dbReference type="RefSeq" id="XP_008077299.1">
    <property type="nucleotide sequence ID" value="XM_008079108.1"/>
</dbReference>
<keyword evidence="2" id="KW-0479">Metal-binding</keyword>
<feature type="domain" description="Fumarylacetoacetase-like C-terminal" evidence="3">
    <location>
        <begin position="76"/>
        <end position="281"/>
    </location>
</feature>
<dbReference type="eggNOG" id="KOG1535">
    <property type="taxonomic scope" value="Eukaryota"/>
</dbReference>
<comment type="similarity">
    <text evidence="1">Belongs to the FAH family.</text>
</comment>
<gene>
    <name evidence="4" type="ORF">GLAREA_10917</name>
</gene>
<protein>
    <submittedName>
        <fullName evidence="4">FAH</fullName>
    </submittedName>
</protein>
<keyword evidence="5" id="KW-1185">Reference proteome</keyword>
<evidence type="ECO:0000256" key="2">
    <source>
        <dbReference type="ARBA" id="ARBA00022723"/>
    </source>
</evidence>
<dbReference type="Proteomes" id="UP000016922">
    <property type="component" value="Unassembled WGS sequence"/>
</dbReference>
<evidence type="ECO:0000256" key="1">
    <source>
        <dbReference type="ARBA" id="ARBA00010211"/>
    </source>
</evidence>
<dbReference type="STRING" id="1116229.S3DBX2"/>
<dbReference type="OrthoDB" id="411064at2759"/>
<dbReference type="AlphaFoldDB" id="S3DBX2"/>
<dbReference type="GO" id="GO:0046872">
    <property type="term" value="F:metal ion binding"/>
    <property type="evidence" value="ECO:0007669"/>
    <property type="project" value="UniProtKB-KW"/>
</dbReference>
<dbReference type="PANTHER" id="PTHR11820">
    <property type="entry name" value="ACYLPYRUVASE"/>
    <property type="match status" value="1"/>
</dbReference>
<accession>S3DBX2</accession>
<sequence>MAARFDRLIRFKNTAGQIYYGELGLECPASKETLVGMRVKVFGGGLPWDTGFQLSSIEEEIDEIICPIPCTPIFQCVGLNYRKHVLEAGFPIDEFPTIFTKPPDALGGPYEPIPIHASCKFMDYVAELCAIIRKDCKNVITDEAALSCILGYTAGNDISSRYWQMPERCGNQHGPSKSFDKFAPIGPTILSPRAFQENFNGLAIKTYVNEDLRQDARTDDHIFTLGKVICHISRGATLRKGTVIMTGTPARVAAFMKPPQWLKDGDVVTVKVEKIGSISNVMKFE</sequence>
<dbReference type="GeneID" id="19469961"/>
<evidence type="ECO:0000313" key="4">
    <source>
        <dbReference type="EMBL" id="EPE35220.1"/>
    </source>
</evidence>
<dbReference type="KEGG" id="glz:GLAREA_10917"/>
<evidence type="ECO:0000259" key="3">
    <source>
        <dbReference type="Pfam" id="PF01557"/>
    </source>
</evidence>
<dbReference type="InterPro" id="IPR036663">
    <property type="entry name" value="Fumarylacetoacetase_C_sf"/>
</dbReference>
<dbReference type="EMBL" id="KE145354">
    <property type="protein sequence ID" value="EPE35220.1"/>
    <property type="molecule type" value="Genomic_DNA"/>
</dbReference>
<reference evidence="4 5" key="1">
    <citation type="journal article" date="2013" name="BMC Genomics">
        <title>Genomics-driven discovery of the pneumocandin biosynthetic gene cluster in the fungus Glarea lozoyensis.</title>
        <authorList>
            <person name="Chen L."/>
            <person name="Yue Q."/>
            <person name="Zhang X."/>
            <person name="Xiang M."/>
            <person name="Wang C."/>
            <person name="Li S."/>
            <person name="Che Y."/>
            <person name="Ortiz-Lopez F.J."/>
            <person name="Bills G.F."/>
            <person name="Liu X."/>
            <person name="An Z."/>
        </authorList>
    </citation>
    <scope>NUCLEOTIDE SEQUENCE [LARGE SCALE GENOMIC DNA]</scope>
    <source>
        <strain evidence="5">ATCC 20868 / MF5171</strain>
    </source>
</reference>
<dbReference type="GO" id="GO:0006107">
    <property type="term" value="P:oxaloacetate metabolic process"/>
    <property type="evidence" value="ECO:0007669"/>
    <property type="project" value="UniProtKB-ARBA"/>
</dbReference>
<dbReference type="OMA" id="RHMLFKV"/>
<dbReference type="GO" id="GO:0050163">
    <property type="term" value="F:oxaloacetate tautomerase activity"/>
    <property type="evidence" value="ECO:0007669"/>
    <property type="project" value="UniProtKB-ARBA"/>
</dbReference>
<name>S3DBX2_GLAL2</name>
<organism evidence="4 5">
    <name type="scientific">Glarea lozoyensis (strain ATCC 20868 / MF5171)</name>
    <dbReference type="NCBI Taxonomy" id="1116229"/>
    <lineage>
        <taxon>Eukaryota</taxon>
        <taxon>Fungi</taxon>
        <taxon>Dikarya</taxon>
        <taxon>Ascomycota</taxon>
        <taxon>Pezizomycotina</taxon>
        <taxon>Leotiomycetes</taxon>
        <taxon>Helotiales</taxon>
        <taxon>Helotiaceae</taxon>
        <taxon>Glarea</taxon>
    </lineage>
</organism>
<dbReference type="SUPFAM" id="SSF56529">
    <property type="entry name" value="FAH"/>
    <property type="match status" value="1"/>
</dbReference>
<dbReference type="Pfam" id="PF01557">
    <property type="entry name" value="FAA_hydrolase"/>
    <property type="match status" value="1"/>
</dbReference>
<dbReference type="PANTHER" id="PTHR11820:SF7">
    <property type="entry name" value="ACYLPYRUVASE FAHD1, MITOCHONDRIAL"/>
    <property type="match status" value="1"/>
</dbReference>
<dbReference type="InterPro" id="IPR011234">
    <property type="entry name" value="Fumarylacetoacetase-like_C"/>
</dbReference>
<evidence type="ECO:0000313" key="5">
    <source>
        <dbReference type="Proteomes" id="UP000016922"/>
    </source>
</evidence>
<dbReference type="GO" id="GO:0018773">
    <property type="term" value="F:acetylpyruvate hydrolase activity"/>
    <property type="evidence" value="ECO:0007669"/>
    <property type="project" value="TreeGrafter"/>
</dbReference>
<dbReference type="FunFam" id="3.90.850.10:FF:000002">
    <property type="entry name" value="2-hydroxyhepta-2,4-diene-1,7-dioate isomerase"/>
    <property type="match status" value="1"/>
</dbReference>